<dbReference type="Proteomes" id="UP000005237">
    <property type="component" value="Unassembled WGS sequence"/>
</dbReference>
<sequence length="71" mass="8125">MYRVGSSEGPLKRHDIWRKKFAETHGLVTSSAVDPWQQSWMIIGNNTSQRNLTLYDLRSREECSLGISASK</sequence>
<organism evidence="1 2">
    <name type="scientific">Caenorhabditis japonica</name>
    <dbReference type="NCBI Taxonomy" id="281687"/>
    <lineage>
        <taxon>Eukaryota</taxon>
        <taxon>Metazoa</taxon>
        <taxon>Ecdysozoa</taxon>
        <taxon>Nematoda</taxon>
        <taxon>Chromadorea</taxon>
        <taxon>Rhabditida</taxon>
        <taxon>Rhabditina</taxon>
        <taxon>Rhabditomorpha</taxon>
        <taxon>Rhabditoidea</taxon>
        <taxon>Rhabditidae</taxon>
        <taxon>Peloderinae</taxon>
        <taxon>Caenorhabditis</taxon>
    </lineage>
</organism>
<dbReference type="EnsemblMetazoa" id="CJA39189.1">
    <property type="protein sequence ID" value="CJA39189.1"/>
    <property type="gene ID" value="WBGene00215036"/>
</dbReference>
<proteinExistence type="predicted"/>
<keyword evidence="2" id="KW-1185">Reference proteome</keyword>
<name>A0A8R1EP52_CAEJA</name>
<accession>A0A8R1EP52</accession>
<reference evidence="2" key="1">
    <citation type="submission" date="2010-08" db="EMBL/GenBank/DDBJ databases">
        <authorList>
            <consortium name="Caenorhabditis japonica Sequencing Consortium"/>
            <person name="Wilson R.K."/>
        </authorList>
    </citation>
    <scope>NUCLEOTIDE SEQUENCE [LARGE SCALE GENOMIC DNA]</scope>
    <source>
        <strain evidence="2">DF5081</strain>
    </source>
</reference>
<evidence type="ECO:0000313" key="1">
    <source>
        <dbReference type="EnsemblMetazoa" id="CJA39189.1"/>
    </source>
</evidence>
<evidence type="ECO:0000313" key="2">
    <source>
        <dbReference type="Proteomes" id="UP000005237"/>
    </source>
</evidence>
<protein>
    <submittedName>
        <fullName evidence="1">Uncharacterized protein</fullName>
    </submittedName>
</protein>
<dbReference type="AlphaFoldDB" id="A0A8R1EP52"/>
<reference evidence="1" key="2">
    <citation type="submission" date="2022-06" db="UniProtKB">
        <authorList>
            <consortium name="EnsemblMetazoa"/>
        </authorList>
    </citation>
    <scope>IDENTIFICATION</scope>
    <source>
        <strain evidence="1">DF5081</strain>
    </source>
</reference>